<dbReference type="InterPro" id="IPR001867">
    <property type="entry name" value="OmpR/PhoB-type_DNA-bd"/>
</dbReference>
<dbReference type="SUPFAM" id="SSF48452">
    <property type="entry name" value="TPR-like"/>
    <property type="match status" value="1"/>
</dbReference>
<dbReference type="InterPro" id="IPR003593">
    <property type="entry name" value="AAA+_ATPase"/>
</dbReference>
<evidence type="ECO:0000256" key="1">
    <source>
        <dbReference type="ARBA" id="ARBA00023125"/>
    </source>
</evidence>
<dbReference type="Proteomes" id="UP001500279">
    <property type="component" value="Unassembled WGS sequence"/>
</dbReference>
<dbReference type="InterPro" id="IPR011990">
    <property type="entry name" value="TPR-like_helical_dom_sf"/>
</dbReference>
<dbReference type="PROSITE" id="PS51755">
    <property type="entry name" value="OMPR_PHOB"/>
    <property type="match status" value="1"/>
</dbReference>
<dbReference type="Pfam" id="PF00486">
    <property type="entry name" value="Trans_reg_C"/>
    <property type="match status" value="1"/>
</dbReference>
<accession>A0ABN1K6U1</accession>
<dbReference type="InterPro" id="IPR058852">
    <property type="entry name" value="HTH_77"/>
</dbReference>
<dbReference type="PANTHER" id="PTHR47691:SF3">
    <property type="entry name" value="HTH-TYPE TRANSCRIPTIONAL REGULATOR RV0890C-RELATED"/>
    <property type="match status" value="1"/>
</dbReference>
<feature type="domain" description="OmpR/PhoB-type" evidence="3">
    <location>
        <begin position="13"/>
        <end position="106"/>
    </location>
</feature>
<dbReference type="Gene3D" id="1.25.40.10">
    <property type="entry name" value="Tetratricopeptide repeat domain"/>
    <property type="match status" value="1"/>
</dbReference>
<evidence type="ECO:0000256" key="2">
    <source>
        <dbReference type="PROSITE-ProRule" id="PRU01091"/>
    </source>
</evidence>
<evidence type="ECO:0000313" key="5">
    <source>
        <dbReference type="Proteomes" id="UP001500279"/>
    </source>
</evidence>
<dbReference type="SMART" id="SM00382">
    <property type="entry name" value="AAA"/>
    <property type="match status" value="1"/>
</dbReference>
<sequence>MNSRSDPEVSAPPTCLRFDDFELWPAERQLLRQGEPVALTARAFGVLVALVERAGQLVSKDELMQRVWAGLIVEDNNIAVHVAQLRKALGPRAIATIAGCGYRFALPVQAGALAAPKLPATRPPSDELPGNLPARPAPLIGREAELLDLLALLATQPLVTVCGEAGVGKTHLAMTAAVQRQPQQRDGAWWVDLAPLSDPAQLAPTIARTLGFKPAEGEDPLAALARRLRPVQMLLVLDNAEHLAEAVSALAAALVAATRALSLLVTSQVPLRAPSEQLFRLAPLALPPEGCSAAQARSSGAMQLLAARAGSAGRPLAWTHSHDSAASDAEVQLAAQVCRELDGNALAIELAAARLPALGLAGLAGRLHQRLGLLGPGTATPRSRRNALDAALDWSHGLLSETEQQVFRRLAVFPGAFELDTAALCLADAQLPPERVVEAILDLVDRSLVGLDRAHAARYRLLETTRLYAQARLAADPQADEARRGFARGLSQVLAVAYDAHWGDPPKAWRERWLPEIDNLRAALDEATAHDAETAAALFANAWPLWEALSLLSEGRQRSEQLLPLLDGTWPAALRARFWESVVHCHTVEYPQRTREAATKAAALYRQLGDTRGEYLACVDLAFNWRVDHPEARAALARAKALEQPAWPARLQARRRITEATLATDSGDFALARELFASVVALRERDGDVGDALTRAVANLADLERAAGRLDEAVRLANQFLPRLRARQPSLDDFNLLGNLLGVLLAQGNVARAREVVAECQQRMRHFAEDSCMWCTLDAFALLHALDGRTRIAAQLAGAADRAYHDHGQDKRQPNEAADRARLDRVLATQAGETQLSAWRAEGWAMATGDALQLAFTGAD</sequence>
<protein>
    <recommendedName>
        <fullName evidence="3">OmpR/PhoB-type domain-containing protein</fullName>
    </recommendedName>
</protein>
<dbReference type="SUPFAM" id="SSF52540">
    <property type="entry name" value="P-loop containing nucleoside triphosphate hydrolases"/>
    <property type="match status" value="1"/>
</dbReference>
<dbReference type="InterPro" id="IPR027417">
    <property type="entry name" value="P-loop_NTPase"/>
</dbReference>
<dbReference type="Gene3D" id="1.10.10.10">
    <property type="entry name" value="Winged helix-like DNA-binding domain superfamily/Winged helix DNA-binding domain"/>
    <property type="match status" value="1"/>
</dbReference>
<dbReference type="EMBL" id="BAAAEW010000023">
    <property type="protein sequence ID" value="GAA0756569.1"/>
    <property type="molecule type" value="Genomic_DNA"/>
</dbReference>
<evidence type="ECO:0000259" key="3">
    <source>
        <dbReference type="PROSITE" id="PS51755"/>
    </source>
</evidence>
<feature type="DNA-binding region" description="OmpR/PhoB-type" evidence="2">
    <location>
        <begin position="13"/>
        <end position="106"/>
    </location>
</feature>
<dbReference type="InterPro" id="IPR036388">
    <property type="entry name" value="WH-like_DNA-bd_sf"/>
</dbReference>
<dbReference type="SUPFAM" id="SSF46894">
    <property type="entry name" value="C-terminal effector domain of the bipartite response regulators"/>
    <property type="match status" value="1"/>
</dbReference>
<dbReference type="InterPro" id="IPR049945">
    <property type="entry name" value="AAA_22"/>
</dbReference>
<gene>
    <name evidence="4" type="ORF">GCM10009107_35190</name>
</gene>
<organism evidence="4 5">
    <name type="scientific">Ideonella azotifigens</name>
    <dbReference type="NCBI Taxonomy" id="513160"/>
    <lineage>
        <taxon>Bacteria</taxon>
        <taxon>Pseudomonadati</taxon>
        <taxon>Pseudomonadota</taxon>
        <taxon>Betaproteobacteria</taxon>
        <taxon>Burkholderiales</taxon>
        <taxon>Sphaerotilaceae</taxon>
        <taxon>Ideonella</taxon>
    </lineage>
</organism>
<reference evidence="4 5" key="1">
    <citation type="journal article" date="2019" name="Int. J. Syst. Evol. Microbiol.">
        <title>The Global Catalogue of Microorganisms (GCM) 10K type strain sequencing project: providing services to taxonomists for standard genome sequencing and annotation.</title>
        <authorList>
            <consortium name="The Broad Institute Genomics Platform"/>
            <consortium name="The Broad Institute Genome Sequencing Center for Infectious Disease"/>
            <person name="Wu L."/>
            <person name="Ma J."/>
        </authorList>
    </citation>
    <scope>NUCLEOTIDE SEQUENCE [LARGE SCALE GENOMIC DNA]</scope>
    <source>
        <strain evidence="4 5">JCM 15503</strain>
    </source>
</reference>
<proteinExistence type="predicted"/>
<dbReference type="Gene3D" id="3.40.50.300">
    <property type="entry name" value="P-loop containing nucleotide triphosphate hydrolases"/>
    <property type="match status" value="1"/>
</dbReference>
<dbReference type="RefSeq" id="WP_231011827.1">
    <property type="nucleotide sequence ID" value="NZ_BAAAEW010000023.1"/>
</dbReference>
<evidence type="ECO:0000313" key="4">
    <source>
        <dbReference type="EMBL" id="GAA0756569.1"/>
    </source>
</evidence>
<dbReference type="SMART" id="SM00862">
    <property type="entry name" value="Trans_reg_C"/>
    <property type="match status" value="1"/>
</dbReference>
<keyword evidence="1 2" id="KW-0238">DNA-binding</keyword>
<comment type="caution">
    <text evidence="4">The sequence shown here is derived from an EMBL/GenBank/DDBJ whole genome shotgun (WGS) entry which is preliminary data.</text>
</comment>
<keyword evidence="5" id="KW-1185">Reference proteome</keyword>
<dbReference type="CDD" id="cd00383">
    <property type="entry name" value="trans_reg_C"/>
    <property type="match status" value="1"/>
</dbReference>
<dbReference type="Pfam" id="PF25872">
    <property type="entry name" value="HTH_77"/>
    <property type="match status" value="1"/>
</dbReference>
<dbReference type="Pfam" id="PF13401">
    <property type="entry name" value="AAA_22"/>
    <property type="match status" value="1"/>
</dbReference>
<dbReference type="PANTHER" id="PTHR47691">
    <property type="entry name" value="REGULATOR-RELATED"/>
    <property type="match status" value="1"/>
</dbReference>
<name>A0ABN1K6U1_9BURK</name>
<dbReference type="InterPro" id="IPR016032">
    <property type="entry name" value="Sig_transdc_resp-reg_C-effctor"/>
</dbReference>